<name>A0AAE3AXI6_9FIRM</name>
<evidence type="ECO:0000313" key="2">
    <source>
        <dbReference type="Proteomes" id="UP001199355"/>
    </source>
</evidence>
<gene>
    <name evidence="1" type="ORF">LKD45_08470</name>
</gene>
<reference evidence="1 2" key="1">
    <citation type="submission" date="2021-10" db="EMBL/GenBank/DDBJ databases">
        <title>Anaerobic single-cell dispensing facilitates the cultivation of human gut bacteria.</title>
        <authorList>
            <person name="Afrizal A."/>
        </authorList>
    </citation>
    <scope>NUCLEOTIDE SEQUENCE [LARGE SCALE GENOMIC DNA]</scope>
    <source>
        <strain evidence="1 2">CLA-AA-H244</strain>
    </source>
</reference>
<dbReference type="RefSeq" id="WP_021915064.1">
    <property type="nucleotide sequence ID" value="NZ_JAJEQF010000018.1"/>
</dbReference>
<dbReference type="EMBL" id="JAJEQF010000018">
    <property type="protein sequence ID" value="MCC2167724.1"/>
    <property type="molecule type" value="Genomic_DNA"/>
</dbReference>
<dbReference type="AlphaFoldDB" id="A0AAE3AXI6"/>
<comment type="caution">
    <text evidence="1">The sequence shown here is derived from an EMBL/GenBank/DDBJ whole genome shotgun (WGS) entry which is preliminary data.</text>
</comment>
<organism evidence="1 2">
    <name type="scientific">Gallintestinimicrobium propionicum</name>
    <dbReference type="NCBI Taxonomy" id="2981770"/>
    <lineage>
        <taxon>Bacteria</taxon>
        <taxon>Bacillati</taxon>
        <taxon>Bacillota</taxon>
        <taxon>Clostridia</taxon>
        <taxon>Lachnospirales</taxon>
        <taxon>Lachnospiraceae</taxon>
        <taxon>Gallintestinimicrobium</taxon>
    </lineage>
</organism>
<evidence type="ECO:0000313" key="1">
    <source>
        <dbReference type="EMBL" id="MCC2167724.1"/>
    </source>
</evidence>
<sequence length="83" mass="9447">MKVSFRIGGRPSAELASKTPEEALRNNLQLAKWELDNAYAGFEYATDPDLIDCYIFQLNAAMKRYRYLLNQWNGLDKVSAGDV</sequence>
<protein>
    <submittedName>
        <fullName evidence="1">YaaL family protein</fullName>
    </submittedName>
</protein>
<proteinExistence type="predicted"/>
<dbReference type="InterPro" id="IPR019644">
    <property type="entry name" value="DUF2508"/>
</dbReference>
<accession>A0AAE3AXI6</accession>
<dbReference type="Pfam" id="PF10704">
    <property type="entry name" value="DUF2508"/>
    <property type="match status" value="1"/>
</dbReference>
<dbReference type="Proteomes" id="UP001199355">
    <property type="component" value="Unassembled WGS sequence"/>
</dbReference>
<keyword evidence="2" id="KW-1185">Reference proteome</keyword>